<accession>A0A1I7MDT6</accession>
<dbReference type="STRING" id="574650.SAMN04487966_10197"/>
<proteinExistence type="predicted"/>
<evidence type="ECO:0000313" key="2">
    <source>
        <dbReference type="EMBL" id="SFV20081.1"/>
    </source>
</evidence>
<gene>
    <name evidence="2" type="ORF">SAMN04487966_10197</name>
</gene>
<dbReference type="RefSeq" id="WP_091692787.1">
    <property type="nucleotide sequence ID" value="NZ_CAMIGK010000144.1"/>
</dbReference>
<dbReference type="Proteomes" id="UP000198881">
    <property type="component" value="Unassembled WGS sequence"/>
</dbReference>
<dbReference type="EMBL" id="FPCG01000001">
    <property type="protein sequence ID" value="SFV20081.1"/>
    <property type="molecule type" value="Genomic_DNA"/>
</dbReference>
<feature type="region of interest" description="Disordered" evidence="1">
    <location>
        <begin position="105"/>
        <end position="124"/>
    </location>
</feature>
<dbReference type="AlphaFoldDB" id="A0A1I7MDT6"/>
<organism evidence="2 3">
    <name type="scientific">Micrococcus terreus</name>
    <dbReference type="NCBI Taxonomy" id="574650"/>
    <lineage>
        <taxon>Bacteria</taxon>
        <taxon>Bacillati</taxon>
        <taxon>Actinomycetota</taxon>
        <taxon>Actinomycetes</taxon>
        <taxon>Micrococcales</taxon>
        <taxon>Micrococcaceae</taxon>
        <taxon>Micrococcus</taxon>
    </lineage>
</organism>
<keyword evidence="3" id="KW-1185">Reference proteome</keyword>
<name>A0A1I7MDT6_9MICC</name>
<dbReference type="OrthoDB" id="4965629at2"/>
<evidence type="ECO:0000256" key="1">
    <source>
        <dbReference type="SAM" id="MobiDB-lite"/>
    </source>
</evidence>
<reference evidence="2 3" key="1">
    <citation type="submission" date="2016-10" db="EMBL/GenBank/DDBJ databases">
        <authorList>
            <person name="de Groot N.N."/>
        </authorList>
    </citation>
    <scope>NUCLEOTIDE SEQUENCE [LARGE SCALE GENOMIC DNA]</scope>
    <source>
        <strain evidence="2 3">CGMCC 1.7054</strain>
    </source>
</reference>
<evidence type="ECO:0000313" key="3">
    <source>
        <dbReference type="Proteomes" id="UP000198881"/>
    </source>
</evidence>
<sequence length="124" mass="13262">MSDQPVQPGQQMADDVFNAELEEGGESALERAGRFATGVLTSALGGSGAAVVGAAVVVRRRADEEEVLRIDVPDAESGDQILQAMREDLRTYPAEEFVTAWVERDSTRHGRHSAGGADHGTRLE</sequence>
<protein>
    <submittedName>
        <fullName evidence="2">Uncharacterized protein</fullName>
    </submittedName>
</protein>